<sequence>MTPPAAVLRGGLELSKELGDRKINVNAIAPGPVETGLFLDDKTDEQIAQVTKLAPIAIGSRVRSCAPTAV</sequence>
<dbReference type="InterPro" id="IPR036291">
    <property type="entry name" value="NAD(P)-bd_dom_sf"/>
</dbReference>
<reference evidence="1" key="1">
    <citation type="submission" date="2020-02" db="EMBL/GenBank/DDBJ databases">
        <authorList>
            <person name="Meier V. D."/>
        </authorList>
    </citation>
    <scope>NUCLEOTIDE SEQUENCE</scope>
    <source>
        <strain evidence="1">AVDCRST_MAG26</strain>
    </source>
</reference>
<gene>
    <name evidence="1" type="ORF">AVDCRST_MAG26-3507</name>
</gene>
<protein>
    <recommendedName>
        <fullName evidence="2">3-oxoacyl-[acyl-carrier-protein] reductase</fullName>
    </recommendedName>
</protein>
<name>A0A6J4JNJ6_9CHLR</name>
<dbReference type="SUPFAM" id="SSF51735">
    <property type="entry name" value="NAD(P)-binding Rossmann-fold domains"/>
    <property type="match status" value="1"/>
</dbReference>
<proteinExistence type="predicted"/>
<dbReference type="AlphaFoldDB" id="A0A6J4JNJ6"/>
<evidence type="ECO:0000313" key="1">
    <source>
        <dbReference type="EMBL" id="CAA9282919.1"/>
    </source>
</evidence>
<dbReference type="Gene3D" id="3.40.50.720">
    <property type="entry name" value="NAD(P)-binding Rossmann-like Domain"/>
    <property type="match status" value="1"/>
</dbReference>
<dbReference type="EMBL" id="CADCTK010000820">
    <property type="protein sequence ID" value="CAA9282919.1"/>
    <property type="molecule type" value="Genomic_DNA"/>
</dbReference>
<organism evidence="1">
    <name type="scientific">uncultured Chloroflexia bacterium</name>
    <dbReference type="NCBI Taxonomy" id="1672391"/>
    <lineage>
        <taxon>Bacteria</taxon>
        <taxon>Bacillati</taxon>
        <taxon>Chloroflexota</taxon>
        <taxon>Chloroflexia</taxon>
        <taxon>environmental samples</taxon>
    </lineage>
</organism>
<evidence type="ECO:0008006" key="2">
    <source>
        <dbReference type="Google" id="ProtNLM"/>
    </source>
</evidence>
<accession>A0A6J4JNJ6</accession>